<dbReference type="Proteomes" id="UP000094801">
    <property type="component" value="Unassembled WGS sequence"/>
</dbReference>
<evidence type="ECO:0000313" key="18">
    <source>
        <dbReference type="EMBL" id="ODV85925.1"/>
    </source>
</evidence>
<keyword evidence="11" id="KW-0862">Zinc</keyword>
<dbReference type="GO" id="GO:0012505">
    <property type="term" value="C:endomembrane system"/>
    <property type="evidence" value="ECO:0007669"/>
    <property type="project" value="UniProtKB-SubCell"/>
</dbReference>
<feature type="transmembrane region" description="Helical" evidence="15">
    <location>
        <begin position="450"/>
        <end position="470"/>
    </location>
</feature>
<feature type="transmembrane region" description="Helical" evidence="15">
    <location>
        <begin position="647"/>
        <end position="664"/>
    </location>
</feature>
<feature type="chain" id="PRO_5009163078" description="RING-type E3 ubiquitin transferase" evidence="16">
    <location>
        <begin position="27"/>
        <end position="795"/>
    </location>
</feature>
<dbReference type="GO" id="GO:0061630">
    <property type="term" value="F:ubiquitin protein ligase activity"/>
    <property type="evidence" value="ECO:0007669"/>
    <property type="project" value="UniProtKB-EC"/>
</dbReference>
<organism evidence="18 19">
    <name type="scientific">[Candida] arabinofermentans NRRL YB-2248</name>
    <dbReference type="NCBI Taxonomy" id="983967"/>
    <lineage>
        <taxon>Eukaryota</taxon>
        <taxon>Fungi</taxon>
        <taxon>Dikarya</taxon>
        <taxon>Ascomycota</taxon>
        <taxon>Saccharomycotina</taxon>
        <taxon>Pichiomycetes</taxon>
        <taxon>Pichiales</taxon>
        <taxon>Pichiaceae</taxon>
        <taxon>Ogataea</taxon>
        <taxon>Ogataea/Candida clade</taxon>
    </lineage>
</organism>
<dbReference type="SUPFAM" id="SSF57850">
    <property type="entry name" value="RING/U-box"/>
    <property type="match status" value="1"/>
</dbReference>
<dbReference type="PANTHER" id="PTHR22763:SF162">
    <property type="entry name" value="TRANSMEMBRANE E3 UBIQUITIN-PROTEIN LIGASE 1"/>
    <property type="match status" value="1"/>
</dbReference>
<comment type="pathway">
    <text evidence="3">Protein modification; protein ubiquitination.</text>
</comment>
<evidence type="ECO:0000256" key="11">
    <source>
        <dbReference type="ARBA" id="ARBA00022833"/>
    </source>
</evidence>
<evidence type="ECO:0000256" key="5">
    <source>
        <dbReference type="ARBA" id="ARBA00022679"/>
    </source>
</evidence>
<dbReference type="GO" id="GO:0008270">
    <property type="term" value="F:zinc ion binding"/>
    <property type="evidence" value="ECO:0007669"/>
    <property type="project" value="UniProtKB-KW"/>
</dbReference>
<feature type="signal peptide" evidence="16">
    <location>
        <begin position="1"/>
        <end position="26"/>
    </location>
</feature>
<keyword evidence="12 15" id="KW-1133">Transmembrane helix</keyword>
<evidence type="ECO:0000256" key="6">
    <source>
        <dbReference type="ARBA" id="ARBA00022692"/>
    </source>
</evidence>
<evidence type="ECO:0000256" key="2">
    <source>
        <dbReference type="ARBA" id="ARBA00004127"/>
    </source>
</evidence>
<name>A0A1E4T2E9_9ASCO</name>
<dbReference type="GO" id="GO:0043161">
    <property type="term" value="P:proteasome-mediated ubiquitin-dependent protein catabolic process"/>
    <property type="evidence" value="ECO:0007669"/>
    <property type="project" value="TreeGrafter"/>
</dbReference>
<dbReference type="InterPro" id="IPR013083">
    <property type="entry name" value="Znf_RING/FYVE/PHD"/>
</dbReference>
<evidence type="ECO:0000256" key="9">
    <source>
        <dbReference type="ARBA" id="ARBA00022771"/>
    </source>
</evidence>
<dbReference type="STRING" id="983967.A0A1E4T2E9"/>
<accession>A0A1E4T2E9</accession>
<keyword evidence="19" id="KW-1185">Reference proteome</keyword>
<evidence type="ECO:0000259" key="17">
    <source>
        <dbReference type="PROSITE" id="PS50089"/>
    </source>
</evidence>
<dbReference type="Pfam" id="PF11145">
    <property type="entry name" value="DUF2921"/>
    <property type="match status" value="2"/>
</dbReference>
<evidence type="ECO:0000256" key="7">
    <source>
        <dbReference type="ARBA" id="ARBA00022723"/>
    </source>
</evidence>
<dbReference type="Pfam" id="PF13639">
    <property type="entry name" value="zf-RING_2"/>
    <property type="match status" value="1"/>
</dbReference>
<comment type="catalytic activity">
    <reaction evidence="1">
        <text>S-ubiquitinyl-[E2 ubiquitin-conjugating enzyme]-L-cysteine + [acceptor protein]-L-lysine = [E2 ubiquitin-conjugating enzyme]-L-cysteine + N(6)-ubiquitinyl-[acceptor protein]-L-lysine.</text>
        <dbReference type="EC" id="2.3.2.27"/>
    </reaction>
</comment>
<evidence type="ECO:0000256" key="8">
    <source>
        <dbReference type="ARBA" id="ARBA00022729"/>
    </source>
</evidence>
<evidence type="ECO:0000256" key="14">
    <source>
        <dbReference type="PROSITE-ProRule" id="PRU00175"/>
    </source>
</evidence>
<feature type="transmembrane region" description="Helical" evidence="15">
    <location>
        <begin position="617"/>
        <end position="635"/>
    </location>
</feature>
<dbReference type="EMBL" id="KV453851">
    <property type="protein sequence ID" value="ODV85925.1"/>
    <property type="molecule type" value="Genomic_DNA"/>
</dbReference>
<keyword evidence="8 16" id="KW-0732">Signal</keyword>
<evidence type="ECO:0000256" key="1">
    <source>
        <dbReference type="ARBA" id="ARBA00000900"/>
    </source>
</evidence>
<dbReference type="SMART" id="SM00184">
    <property type="entry name" value="RING"/>
    <property type="match status" value="1"/>
</dbReference>
<evidence type="ECO:0000256" key="16">
    <source>
        <dbReference type="SAM" id="SignalP"/>
    </source>
</evidence>
<protein>
    <recommendedName>
        <fullName evidence="4">RING-type E3 ubiquitin transferase</fullName>
        <ecNumber evidence="4">2.3.2.27</ecNumber>
    </recommendedName>
</protein>
<feature type="transmembrane region" description="Helical" evidence="15">
    <location>
        <begin position="560"/>
        <end position="578"/>
    </location>
</feature>
<dbReference type="InterPro" id="IPR021319">
    <property type="entry name" value="DUF2921"/>
</dbReference>
<dbReference type="AlphaFoldDB" id="A0A1E4T2E9"/>
<evidence type="ECO:0000256" key="15">
    <source>
        <dbReference type="SAM" id="Phobius"/>
    </source>
</evidence>
<feature type="transmembrane region" description="Helical" evidence="15">
    <location>
        <begin position="476"/>
        <end position="497"/>
    </location>
</feature>
<dbReference type="InterPro" id="IPR050731">
    <property type="entry name" value="HRD1_E3_ubiq-ligases"/>
</dbReference>
<evidence type="ECO:0000256" key="12">
    <source>
        <dbReference type="ARBA" id="ARBA00022989"/>
    </source>
</evidence>
<evidence type="ECO:0000256" key="3">
    <source>
        <dbReference type="ARBA" id="ARBA00004906"/>
    </source>
</evidence>
<reference evidence="19" key="1">
    <citation type="submission" date="2016-04" db="EMBL/GenBank/DDBJ databases">
        <title>Comparative genomics of biotechnologically important yeasts.</title>
        <authorList>
            <consortium name="DOE Joint Genome Institute"/>
            <person name="Riley R."/>
            <person name="Haridas S."/>
            <person name="Wolfe K.H."/>
            <person name="Lopes M.R."/>
            <person name="Hittinger C.T."/>
            <person name="Goker M."/>
            <person name="Salamov A."/>
            <person name="Wisecaver J."/>
            <person name="Long T.M."/>
            <person name="Aerts A.L."/>
            <person name="Barry K."/>
            <person name="Choi C."/>
            <person name="Clum A."/>
            <person name="Coughlan A.Y."/>
            <person name="Deshpande S."/>
            <person name="Douglass A.P."/>
            <person name="Hanson S.J."/>
            <person name="Klenk H.-P."/>
            <person name="Labutti K."/>
            <person name="Lapidus A."/>
            <person name="Lindquist E."/>
            <person name="Lipzen A."/>
            <person name="Meier-Kolthoff J.P."/>
            <person name="Ohm R.A."/>
            <person name="Otillar R.P."/>
            <person name="Pangilinan J."/>
            <person name="Peng Y."/>
            <person name="Rokas A."/>
            <person name="Rosa C.A."/>
            <person name="Scheuner C."/>
            <person name="Sibirny A.A."/>
            <person name="Slot J.C."/>
            <person name="Stielow J.B."/>
            <person name="Sun H."/>
            <person name="Kurtzman C.P."/>
            <person name="Blackwell M."/>
            <person name="Grigoriev I.V."/>
            <person name="Jeffries T.W."/>
        </authorList>
    </citation>
    <scope>NUCLEOTIDE SEQUENCE [LARGE SCALE GENOMIC DNA]</scope>
    <source>
        <strain evidence="19">NRRL YB-2248</strain>
    </source>
</reference>
<comment type="subcellular location">
    <subcellularLocation>
        <location evidence="2">Endomembrane system</location>
        <topology evidence="2">Multi-pass membrane protein</topology>
    </subcellularLocation>
</comment>
<dbReference type="PROSITE" id="PS50089">
    <property type="entry name" value="ZF_RING_2"/>
    <property type="match status" value="1"/>
</dbReference>
<keyword evidence="6 15" id="KW-0812">Transmembrane</keyword>
<keyword evidence="7" id="KW-0479">Metal-binding</keyword>
<sequence>MPPQMNRGQLMMFIIFLIFMLPSAPSEDAGFPATIQKKQILENMKEEMRQSRDILVNSTYAEGYGNLTGFRLSYKDAVIGRNESDWPFDDRVGEKFTENQQLSILPDIVSNLAKKIWNSEGKVISDDYDGLEKRESVLDINESKKGFWFNVTGTLRGEFENYQETKLVPIPMPIPWYYKNLTDYDEVNRQVDPFDPSTDSSSATFDSTLAAYAIPADRVGNVTDPNGNFKISLQNYNITDLESESTLISMSIRVKDPEEKKDHNLHMSGIYYPKTGNILTTTRSAKFAGIYALPHLALQGGEIYNETQQLITASNLRTNIDELGFERVESLLDMSAKCEYISYLHLESVNLTPDELKEIDDELQRPIGRPHADIPNLKISSGLMYSPDCGILLNLQTAVGPREEVYEKYLQKVVIVSAILITAQILLGIKQMNATSTPSTISRISLYTISIFNIVDGSICLIALGYSILYSSLYKQFSVCGFLIFTCSSIFEMKYMISIYASQMSERTINWRTALQGTPIDDRENANNNDAANGTIPVTVVQPVAEQDEQTISGQLHVRFFFSMIAFSFLIANVVLWPKKQRHVFEYLCGFVIYSCWIPQIYRNVIRGSRKSFRWDFMLGTTIIRFIPVIYVDLFDNPFYHHKEKKMVIVFGIWLSIQLFVMWLQELFGARFFLPEKYLPKTYDYHPVLSFDDLENGFSVEHNQTNHRHSKCKIDCAICMNSFEVPVSNTHDISNRADGESLGPEHTVANAAFNLMARRAYMVTPCRHIFHTECLENWMKYKLQCPVCRNSLPPL</sequence>
<dbReference type="EC" id="2.3.2.27" evidence="4"/>
<dbReference type="FunFam" id="3.30.40.10:FF:000626">
    <property type="entry name" value="Transmembrane ubiquitin ligase 1"/>
    <property type="match status" value="1"/>
</dbReference>
<dbReference type="OrthoDB" id="9984778at2759"/>
<keyword evidence="10" id="KW-0833">Ubl conjugation pathway</keyword>
<keyword evidence="5" id="KW-0808">Transferase</keyword>
<keyword evidence="9 14" id="KW-0863">Zinc-finger</keyword>
<dbReference type="Gene3D" id="3.30.40.10">
    <property type="entry name" value="Zinc/RING finger domain, C3HC4 (zinc finger)"/>
    <property type="match status" value="1"/>
</dbReference>
<dbReference type="InterPro" id="IPR001841">
    <property type="entry name" value="Znf_RING"/>
</dbReference>
<dbReference type="PANTHER" id="PTHR22763">
    <property type="entry name" value="RING ZINC FINGER PROTEIN"/>
    <property type="match status" value="1"/>
</dbReference>
<proteinExistence type="predicted"/>
<evidence type="ECO:0000256" key="4">
    <source>
        <dbReference type="ARBA" id="ARBA00012483"/>
    </source>
</evidence>
<keyword evidence="13 15" id="KW-0472">Membrane</keyword>
<evidence type="ECO:0000256" key="13">
    <source>
        <dbReference type="ARBA" id="ARBA00023136"/>
    </source>
</evidence>
<evidence type="ECO:0000256" key="10">
    <source>
        <dbReference type="ARBA" id="ARBA00022786"/>
    </source>
</evidence>
<feature type="transmembrane region" description="Helical" evidence="15">
    <location>
        <begin position="584"/>
        <end position="605"/>
    </location>
</feature>
<dbReference type="GO" id="GO:0044695">
    <property type="term" value="C:Dsc E3 ubiquitin ligase complex"/>
    <property type="evidence" value="ECO:0007669"/>
    <property type="project" value="TreeGrafter"/>
</dbReference>
<evidence type="ECO:0000313" key="19">
    <source>
        <dbReference type="Proteomes" id="UP000094801"/>
    </source>
</evidence>
<gene>
    <name evidence="18" type="ORF">CANARDRAFT_27994</name>
</gene>
<feature type="domain" description="RING-type" evidence="17">
    <location>
        <begin position="716"/>
        <end position="789"/>
    </location>
</feature>